<name>A0A8S5VEN8_9CAUD</name>
<sequence length="31" mass="3286">MLTFVTIIAVFVITLGAVLATAGAWEHPETL</sequence>
<protein>
    <submittedName>
        <fullName evidence="1">Uncharacterized protein</fullName>
    </submittedName>
</protein>
<proteinExistence type="predicted"/>
<reference evidence="1" key="1">
    <citation type="journal article" date="2021" name="Proc. Natl. Acad. Sci. U.S.A.">
        <title>A Catalog of Tens of Thousands of Viruses from Human Metagenomes Reveals Hidden Associations with Chronic Diseases.</title>
        <authorList>
            <person name="Tisza M.J."/>
            <person name="Buck C.B."/>
        </authorList>
    </citation>
    <scope>NUCLEOTIDE SEQUENCE</scope>
    <source>
        <strain evidence="1">CtSXZ3</strain>
    </source>
</reference>
<organism evidence="1">
    <name type="scientific">Siphoviridae sp. ctSXZ3</name>
    <dbReference type="NCBI Taxonomy" id="2825510"/>
    <lineage>
        <taxon>Viruses</taxon>
        <taxon>Duplodnaviria</taxon>
        <taxon>Heunggongvirae</taxon>
        <taxon>Uroviricota</taxon>
        <taxon>Caudoviricetes</taxon>
    </lineage>
</organism>
<evidence type="ECO:0000313" key="1">
    <source>
        <dbReference type="EMBL" id="DAG05197.1"/>
    </source>
</evidence>
<dbReference type="EMBL" id="BK016252">
    <property type="protein sequence ID" value="DAG05197.1"/>
    <property type="molecule type" value="Genomic_DNA"/>
</dbReference>
<accession>A0A8S5VEN8</accession>